<dbReference type="InterPro" id="IPR050471">
    <property type="entry name" value="AB_hydrolase"/>
</dbReference>
<feature type="compositionally biased region" description="Basic and acidic residues" evidence="1">
    <location>
        <begin position="297"/>
        <end position="313"/>
    </location>
</feature>
<evidence type="ECO:0000259" key="2">
    <source>
        <dbReference type="Pfam" id="PF00561"/>
    </source>
</evidence>
<comment type="caution">
    <text evidence="3">The sequence shown here is derived from an EMBL/GenBank/DDBJ whole genome shotgun (WGS) entry which is preliminary data.</text>
</comment>
<gene>
    <name evidence="3" type="ORF">B0A49_05347</name>
</gene>
<dbReference type="InterPro" id="IPR000073">
    <property type="entry name" value="AB_hydrolase_1"/>
</dbReference>
<proteinExistence type="predicted"/>
<dbReference type="EMBL" id="NAJN01000771">
    <property type="protein sequence ID" value="TKA68940.1"/>
    <property type="molecule type" value="Genomic_DNA"/>
</dbReference>
<feature type="compositionally biased region" description="Low complexity" evidence="1">
    <location>
        <begin position="350"/>
        <end position="360"/>
    </location>
</feature>
<organism evidence="3 4">
    <name type="scientific">Cryomyces minteri</name>
    <dbReference type="NCBI Taxonomy" id="331657"/>
    <lineage>
        <taxon>Eukaryota</taxon>
        <taxon>Fungi</taxon>
        <taxon>Dikarya</taxon>
        <taxon>Ascomycota</taxon>
        <taxon>Pezizomycotina</taxon>
        <taxon>Dothideomycetes</taxon>
        <taxon>Dothideomycetes incertae sedis</taxon>
        <taxon>Cryomyces</taxon>
    </lineage>
</organism>
<feature type="compositionally biased region" description="Low complexity" evidence="1">
    <location>
        <begin position="73"/>
        <end position="93"/>
    </location>
</feature>
<dbReference type="InterPro" id="IPR029058">
    <property type="entry name" value="AB_hydrolase_fold"/>
</dbReference>
<dbReference type="PANTHER" id="PTHR43433">
    <property type="entry name" value="HYDROLASE, ALPHA/BETA FOLD FAMILY PROTEIN"/>
    <property type="match status" value="1"/>
</dbReference>
<dbReference type="OrthoDB" id="435520at2759"/>
<evidence type="ECO:0000313" key="3">
    <source>
        <dbReference type="EMBL" id="TKA68940.1"/>
    </source>
</evidence>
<dbReference type="SUPFAM" id="SSF53474">
    <property type="entry name" value="alpha/beta-Hydrolases"/>
    <property type="match status" value="1"/>
</dbReference>
<dbReference type="PANTHER" id="PTHR43433:SF10">
    <property type="entry name" value="AB HYDROLASE-1 DOMAIN-CONTAINING PROTEIN"/>
    <property type="match status" value="1"/>
</dbReference>
<evidence type="ECO:0000256" key="1">
    <source>
        <dbReference type="SAM" id="MobiDB-lite"/>
    </source>
</evidence>
<feature type="region of interest" description="Disordered" evidence="1">
    <location>
        <begin position="474"/>
        <end position="505"/>
    </location>
</feature>
<feature type="compositionally biased region" description="Basic and acidic residues" evidence="1">
    <location>
        <begin position="185"/>
        <end position="197"/>
    </location>
</feature>
<dbReference type="Proteomes" id="UP000308768">
    <property type="component" value="Unassembled WGS sequence"/>
</dbReference>
<dbReference type="STRING" id="331657.A0A4U0WYN7"/>
<keyword evidence="4" id="KW-1185">Reference proteome</keyword>
<feature type="region of interest" description="Disordered" evidence="1">
    <location>
        <begin position="269"/>
        <end position="380"/>
    </location>
</feature>
<accession>A0A4U0WYN7</accession>
<dbReference type="Gene3D" id="3.40.50.1820">
    <property type="entry name" value="alpha/beta hydrolase"/>
    <property type="match status" value="1"/>
</dbReference>
<reference evidence="3 4" key="1">
    <citation type="submission" date="2017-03" db="EMBL/GenBank/DDBJ databases">
        <title>Genomes of endolithic fungi from Antarctica.</title>
        <authorList>
            <person name="Coleine C."/>
            <person name="Masonjones S."/>
            <person name="Stajich J.E."/>
        </authorList>
    </citation>
    <scope>NUCLEOTIDE SEQUENCE [LARGE SCALE GENOMIC DNA]</scope>
    <source>
        <strain evidence="3 4">CCFEE 5187</strain>
    </source>
</reference>
<feature type="compositionally biased region" description="Basic and acidic residues" evidence="1">
    <location>
        <begin position="371"/>
        <end position="380"/>
    </location>
</feature>
<protein>
    <recommendedName>
        <fullName evidence="2">AB hydrolase-1 domain-containing protein</fullName>
    </recommendedName>
</protein>
<name>A0A4U0WYN7_9PEZI</name>
<dbReference type="Pfam" id="PF00561">
    <property type="entry name" value="Abhydrolase_1"/>
    <property type="match status" value="1"/>
</dbReference>
<sequence length="787" mass="86781">MDAYPLGPLVPPRTSLKDVSHKPRPGPSNTKTRTKKRSPNYARPKPASPEVISSLISSLEAISNPARDLFEYGPSISGSRSPPSIRPSASKPSTSHSVRSKTTTGGQWGMDYGAFDRPKEDEYAFMDDAAEPPTVRTARTPSGLSPLTAWALPKLEKRSLLRQYLQPTPEGSRGSRGSRDSGSLHSRDASDAGKAEKSLVGFHFRTLSNASQSSDDEKKPVRANKRLAYKRSSEWAMWRVNRQMERNRAAGIAAMPVDVAVDRYSDPTSRDIVGVQTPSPRKRRLVRDSTIDEEPTSLEKPKLEGEIIKDSPKRAGKRPVVIEQTGMPVSPPFPAGMIPRRSSSLHHKSSPSQDSSTSKRTGSRKSSRQNTPRDKPIKEEVLAKDFDSISVLDEEHDTMKRIRELQARKELRLKEAGIFPEDLAALRQEMLRNSVVSGSSSDLEPDRIIVKRSLQPAKAHKVLGIFADVVGTISQAPPPTDVSDRSSDKTILPRERRATNSLEGRPESAASFYHHAPDPQDVGHIAHDVPVTIRESLLLPSAGHISPPRTTPPSSQRAVEMNNKQRWSHPDLPLDFDVKYRRRRSMSEVFNASRSPDVIVEERTSSSRDSIDDAVDGFLLASRLSQRIRHPQTGRVISFSEVGDPNGSAVFVCVGMGLTRYVTAFYDDLAYTLKLRLITLDRPGVGASEPHIDRSGTPLSWPEDILATCEHLKIRTFSILAHSAGAIYALATALRFPHLVRGRVHLLAPWIPPSQMSPIGYGATKPNAAPVGALPRSQRFLRILPTP</sequence>
<evidence type="ECO:0000313" key="4">
    <source>
        <dbReference type="Proteomes" id="UP000308768"/>
    </source>
</evidence>
<feature type="compositionally biased region" description="Polar residues" evidence="1">
    <location>
        <begin position="94"/>
        <end position="105"/>
    </location>
</feature>
<feature type="region of interest" description="Disordered" evidence="1">
    <location>
        <begin position="69"/>
        <end position="148"/>
    </location>
</feature>
<feature type="domain" description="AB hydrolase-1" evidence="2">
    <location>
        <begin position="657"/>
        <end position="753"/>
    </location>
</feature>
<feature type="compositionally biased region" description="Basic and acidic residues" evidence="1">
    <location>
        <begin position="482"/>
        <end position="498"/>
    </location>
</feature>
<feature type="region of interest" description="Disordered" evidence="1">
    <location>
        <begin position="161"/>
        <end position="226"/>
    </location>
</feature>
<feature type="region of interest" description="Disordered" evidence="1">
    <location>
        <begin position="1"/>
        <end position="49"/>
    </location>
</feature>
<dbReference type="AlphaFoldDB" id="A0A4U0WYN7"/>
<feature type="non-terminal residue" evidence="3">
    <location>
        <position position="787"/>
    </location>
</feature>